<dbReference type="PANTHER" id="PTHR43342">
    <property type="entry name" value="NADH-QUINONE OXIDOREDUCTASE, E SUBUNIT"/>
    <property type="match status" value="1"/>
</dbReference>
<dbReference type="FunFam" id="3.40.30.10:FF:000015">
    <property type="entry name" value="NADH-quinone oxidoreductase subunit E"/>
    <property type="match status" value="1"/>
</dbReference>
<evidence type="ECO:0000256" key="2">
    <source>
        <dbReference type="ARBA" id="ARBA00022714"/>
    </source>
</evidence>
<keyword evidence="8" id="KW-0560">Oxidoreductase</keyword>
<protein>
    <submittedName>
        <fullName evidence="8">NADH dehydrogenase subunit E</fullName>
        <ecNumber evidence="8">1.6.5.3</ecNumber>
    </submittedName>
</protein>
<name>F0SXA0_SYNGF</name>
<dbReference type="NCBIfam" id="NF005722">
    <property type="entry name" value="PRK07539.1-2"/>
    <property type="match status" value="1"/>
</dbReference>
<evidence type="ECO:0000256" key="1">
    <source>
        <dbReference type="ARBA" id="ARBA00010643"/>
    </source>
</evidence>
<proteinExistence type="inferred from homology"/>
<dbReference type="KEGG" id="sgy:Sgly_2687"/>
<dbReference type="CDD" id="cd03064">
    <property type="entry name" value="TRX_Fd_NuoE"/>
    <property type="match status" value="1"/>
</dbReference>
<dbReference type="InterPro" id="IPR002023">
    <property type="entry name" value="NuoE-like"/>
</dbReference>
<feature type="binding site" evidence="7">
    <location>
        <position position="87"/>
    </location>
    <ligand>
        <name>[2Fe-2S] cluster</name>
        <dbReference type="ChEBI" id="CHEBI:190135"/>
    </ligand>
</feature>
<evidence type="ECO:0000313" key="9">
    <source>
        <dbReference type="Proteomes" id="UP000007488"/>
    </source>
</evidence>
<dbReference type="InterPro" id="IPR041921">
    <property type="entry name" value="NuoE_N"/>
</dbReference>
<dbReference type="EC" id="1.6.5.3" evidence="8"/>
<dbReference type="PANTHER" id="PTHR43342:SF1">
    <property type="entry name" value="BIFURCATING [FEFE] HYDROGENASE GAMMA SUBUNIT"/>
    <property type="match status" value="1"/>
</dbReference>
<organism evidence="8 9">
    <name type="scientific">Syntrophobotulus glycolicus (strain DSM 8271 / FlGlyR)</name>
    <dbReference type="NCBI Taxonomy" id="645991"/>
    <lineage>
        <taxon>Bacteria</taxon>
        <taxon>Bacillati</taxon>
        <taxon>Bacillota</taxon>
        <taxon>Clostridia</taxon>
        <taxon>Eubacteriales</taxon>
        <taxon>Desulfitobacteriaceae</taxon>
        <taxon>Syntrophobotulus</taxon>
    </lineage>
</organism>
<evidence type="ECO:0000256" key="5">
    <source>
        <dbReference type="ARBA" id="ARBA00023014"/>
    </source>
</evidence>
<dbReference type="InterPro" id="IPR042128">
    <property type="entry name" value="NuoE_dom"/>
</dbReference>
<keyword evidence="4 7" id="KW-0408">Iron</keyword>
<dbReference type="GO" id="GO:0016491">
    <property type="term" value="F:oxidoreductase activity"/>
    <property type="evidence" value="ECO:0007669"/>
    <property type="project" value="UniProtKB-KW"/>
</dbReference>
<dbReference type="Pfam" id="PF01257">
    <property type="entry name" value="2Fe-2S_thioredx"/>
    <property type="match status" value="1"/>
</dbReference>
<comment type="cofactor">
    <cofactor evidence="6">
        <name>[2Fe-2S] cluster</name>
        <dbReference type="ChEBI" id="CHEBI:190135"/>
    </cofactor>
</comment>
<reference evidence="9" key="2">
    <citation type="submission" date="2011-02" db="EMBL/GenBank/DDBJ databases">
        <title>The complete genome of Syntrophobotulus glycolicus DSM 8271.</title>
        <authorList>
            <person name="Lucas S."/>
            <person name="Copeland A."/>
            <person name="Lapidus A."/>
            <person name="Bruce D."/>
            <person name="Goodwin L."/>
            <person name="Pitluck S."/>
            <person name="Kyrpides N."/>
            <person name="Mavromatis K."/>
            <person name="Pagani I."/>
            <person name="Ivanova N."/>
            <person name="Mikhailova N."/>
            <person name="Chertkov O."/>
            <person name="Held B."/>
            <person name="Detter J.C."/>
            <person name="Tapia R."/>
            <person name="Han C."/>
            <person name="Land M."/>
            <person name="Hauser L."/>
            <person name="Markowitz V."/>
            <person name="Cheng J.-F."/>
            <person name="Hugenholtz P."/>
            <person name="Woyke T."/>
            <person name="Wu D."/>
            <person name="Spring S."/>
            <person name="Schroeder M."/>
            <person name="Brambilla E."/>
            <person name="Klenk H.-P."/>
            <person name="Eisen J.A."/>
        </authorList>
    </citation>
    <scope>NUCLEOTIDE SEQUENCE [LARGE SCALE GENOMIC DNA]</scope>
    <source>
        <strain evidence="9">DSM 8271 / FlGlyR</strain>
    </source>
</reference>
<dbReference type="Gene3D" id="1.10.10.1590">
    <property type="entry name" value="NADH-quinone oxidoreductase subunit E"/>
    <property type="match status" value="1"/>
</dbReference>
<feature type="binding site" evidence="7">
    <location>
        <position position="92"/>
    </location>
    <ligand>
        <name>[2Fe-2S] cluster</name>
        <dbReference type="ChEBI" id="CHEBI:190135"/>
    </ligand>
</feature>
<feature type="binding site" evidence="7">
    <location>
        <position position="128"/>
    </location>
    <ligand>
        <name>[2Fe-2S] cluster</name>
        <dbReference type="ChEBI" id="CHEBI:190135"/>
    </ligand>
</feature>
<comment type="cofactor">
    <cofactor evidence="7">
        <name>[2Fe-2S] cluster</name>
        <dbReference type="ChEBI" id="CHEBI:190135"/>
    </cofactor>
    <text evidence="7">Binds 1 [2Fe-2S] cluster.</text>
</comment>
<dbReference type="Gene3D" id="3.40.30.10">
    <property type="entry name" value="Glutaredoxin"/>
    <property type="match status" value="1"/>
</dbReference>
<dbReference type="RefSeq" id="WP_013625780.1">
    <property type="nucleotide sequence ID" value="NC_015172.1"/>
</dbReference>
<dbReference type="AlphaFoldDB" id="F0SXA0"/>
<evidence type="ECO:0000256" key="3">
    <source>
        <dbReference type="ARBA" id="ARBA00022723"/>
    </source>
</evidence>
<sequence>MCKEKTLEQPDRKKDELLGMIAENKKEPGNLITVLQKAQEIYGHLSEEIMRVISEKLEIPAAEVFGVATFYSQFRFTPMGRNVIRVCMGTACHVRGALNVLRTIERGLGIKAGETTQDGRFTLETVACIGACGLAPVISINNMVYGNMTPQAVMQTLDKYE</sequence>
<dbReference type="InterPro" id="IPR036249">
    <property type="entry name" value="Thioredoxin-like_sf"/>
</dbReference>
<reference evidence="8 9" key="1">
    <citation type="journal article" date="2011" name="Stand. Genomic Sci.">
        <title>Complete genome sequence of Syntrophobotulus glycolicus type strain (FlGlyR).</title>
        <authorList>
            <person name="Han C."/>
            <person name="Mwirichia R."/>
            <person name="Chertkov O."/>
            <person name="Held B."/>
            <person name="Lapidus A."/>
            <person name="Nolan M."/>
            <person name="Lucas S."/>
            <person name="Hammon N."/>
            <person name="Deshpande S."/>
            <person name="Cheng J.F."/>
            <person name="Tapia R."/>
            <person name="Goodwin L."/>
            <person name="Pitluck S."/>
            <person name="Huntemann M."/>
            <person name="Liolios K."/>
            <person name="Ivanova N."/>
            <person name="Pagani I."/>
            <person name="Mavromatis K."/>
            <person name="Ovchinikova G."/>
            <person name="Pati A."/>
            <person name="Chen A."/>
            <person name="Palaniappan K."/>
            <person name="Land M."/>
            <person name="Hauser L."/>
            <person name="Brambilla E.M."/>
            <person name="Rohde M."/>
            <person name="Spring S."/>
            <person name="Sikorski J."/>
            <person name="Goker M."/>
            <person name="Woyke T."/>
            <person name="Bristow J."/>
            <person name="Eisen J.A."/>
            <person name="Markowitz V."/>
            <person name="Hugenholtz P."/>
            <person name="Kyrpides N.C."/>
            <person name="Klenk H.P."/>
            <person name="Detter J.C."/>
        </authorList>
    </citation>
    <scope>NUCLEOTIDE SEQUENCE [LARGE SCALE GENOMIC DNA]</scope>
    <source>
        <strain evidence="9">DSM 8271 / FlGlyR</strain>
    </source>
</reference>
<evidence type="ECO:0000256" key="4">
    <source>
        <dbReference type="ARBA" id="ARBA00023004"/>
    </source>
</evidence>
<feature type="binding site" evidence="7">
    <location>
        <position position="132"/>
    </location>
    <ligand>
        <name>[2Fe-2S] cluster</name>
        <dbReference type="ChEBI" id="CHEBI:190135"/>
    </ligand>
</feature>
<comment type="similarity">
    <text evidence="1">Belongs to the complex I 24 kDa subunit family.</text>
</comment>
<gene>
    <name evidence="8" type="ordered locus">Sgly_2687</name>
</gene>
<dbReference type="GO" id="GO:0051537">
    <property type="term" value="F:2 iron, 2 sulfur cluster binding"/>
    <property type="evidence" value="ECO:0007669"/>
    <property type="project" value="UniProtKB-KW"/>
</dbReference>
<evidence type="ECO:0000256" key="7">
    <source>
        <dbReference type="PIRSR" id="PIRSR000216-1"/>
    </source>
</evidence>
<evidence type="ECO:0000313" key="8">
    <source>
        <dbReference type="EMBL" id="ADY56960.1"/>
    </source>
</evidence>
<dbReference type="PIRSF" id="PIRSF000216">
    <property type="entry name" value="NADH_DH_24kDa"/>
    <property type="match status" value="1"/>
</dbReference>
<accession>F0SXA0</accession>
<keyword evidence="3 7" id="KW-0479">Metal-binding</keyword>
<keyword evidence="9" id="KW-1185">Reference proteome</keyword>
<dbReference type="STRING" id="645991.Sgly_2687"/>
<dbReference type="SUPFAM" id="SSF52833">
    <property type="entry name" value="Thioredoxin-like"/>
    <property type="match status" value="1"/>
</dbReference>
<dbReference type="EMBL" id="CP002547">
    <property type="protein sequence ID" value="ADY56960.1"/>
    <property type="molecule type" value="Genomic_DNA"/>
</dbReference>
<dbReference type="Proteomes" id="UP000007488">
    <property type="component" value="Chromosome"/>
</dbReference>
<dbReference type="HOGENOM" id="CLU_054362_2_1_9"/>
<dbReference type="InterPro" id="IPR028431">
    <property type="entry name" value="NADP_DH_HndA-like"/>
</dbReference>
<keyword evidence="2 7" id="KW-0001">2Fe-2S</keyword>
<dbReference type="GO" id="GO:0046872">
    <property type="term" value="F:metal ion binding"/>
    <property type="evidence" value="ECO:0007669"/>
    <property type="project" value="UniProtKB-KW"/>
</dbReference>
<evidence type="ECO:0000256" key="6">
    <source>
        <dbReference type="ARBA" id="ARBA00034078"/>
    </source>
</evidence>
<dbReference type="eggNOG" id="COG1905">
    <property type="taxonomic scope" value="Bacteria"/>
</dbReference>
<keyword evidence="5 7" id="KW-0411">Iron-sulfur</keyword>